<dbReference type="Pfam" id="PF21089">
    <property type="entry name" value="PKS_DH_N"/>
    <property type="match status" value="1"/>
</dbReference>
<dbReference type="PROSITE" id="PS52004">
    <property type="entry name" value="KS3_2"/>
    <property type="match status" value="1"/>
</dbReference>
<dbReference type="SMART" id="SM00823">
    <property type="entry name" value="PKS_PP"/>
    <property type="match status" value="1"/>
</dbReference>
<protein>
    <recommendedName>
        <fullName evidence="7">6-methylsalicylic acid synthase</fullName>
        <ecNumber evidence="7">2.3.1.165</ecNumber>
    </recommendedName>
</protein>
<comment type="caution">
    <text evidence="13">The sequence shown here is derived from an EMBL/GenBank/DDBJ whole genome shotgun (WGS) entry which is preliminary data.</text>
</comment>
<dbReference type="GO" id="GO:0004312">
    <property type="term" value="F:fatty acid synthase activity"/>
    <property type="evidence" value="ECO:0007669"/>
    <property type="project" value="TreeGrafter"/>
</dbReference>
<dbReference type="GO" id="GO:0031177">
    <property type="term" value="F:phosphopantetheine binding"/>
    <property type="evidence" value="ECO:0007669"/>
    <property type="project" value="InterPro"/>
</dbReference>
<dbReference type="Pfam" id="PF22336">
    <property type="entry name" value="RhiE-like_linker"/>
    <property type="match status" value="1"/>
</dbReference>
<keyword evidence="2" id="KW-0597">Phosphoprotein</keyword>
<dbReference type="EMBL" id="JAKJXP020000004">
    <property type="protein sequence ID" value="KAK7756969.1"/>
    <property type="molecule type" value="Genomic_DNA"/>
</dbReference>
<evidence type="ECO:0000259" key="12">
    <source>
        <dbReference type="PROSITE" id="PS52019"/>
    </source>
</evidence>
<dbReference type="InterPro" id="IPR018201">
    <property type="entry name" value="Ketoacyl_synth_AS"/>
</dbReference>
<dbReference type="PANTHER" id="PTHR43775:SF22">
    <property type="entry name" value="SYNTHASE, PUTATIVE (JCVI)-RELATED"/>
    <property type="match status" value="1"/>
</dbReference>
<keyword evidence="14" id="KW-1185">Reference proteome</keyword>
<dbReference type="InterPro" id="IPR057326">
    <property type="entry name" value="KR_dom"/>
</dbReference>
<dbReference type="InterPro" id="IPR013968">
    <property type="entry name" value="PKS_KR"/>
</dbReference>
<dbReference type="InterPro" id="IPR042104">
    <property type="entry name" value="PKS_dehydratase_sf"/>
</dbReference>
<dbReference type="CDD" id="cd00833">
    <property type="entry name" value="PKS"/>
    <property type="match status" value="1"/>
</dbReference>
<dbReference type="InterPro" id="IPR001227">
    <property type="entry name" value="Ac_transferase_dom_sf"/>
</dbReference>
<dbReference type="GO" id="GO:0050641">
    <property type="term" value="F:6-methylsalicylic acid synthase activity"/>
    <property type="evidence" value="ECO:0007669"/>
    <property type="project" value="UniProtKB-EC"/>
</dbReference>
<dbReference type="Pfam" id="PF00109">
    <property type="entry name" value="ketoacyl-synt"/>
    <property type="match status" value="1"/>
</dbReference>
<dbReference type="Gene3D" id="3.10.129.110">
    <property type="entry name" value="Polyketide synthase dehydratase"/>
    <property type="match status" value="1"/>
</dbReference>
<dbReference type="EC" id="2.3.1.165" evidence="7"/>
<feature type="region of interest" description="Disordered" evidence="9">
    <location>
        <begin position="1727"/>
        <end position="1749"/>
    </location>
</feature>
<proteinExistence type="predicted"/>
<dbReference type="InterPro" id="IPR054514">
    <property type="entry name" value="RhiE-like_linker"/>
</dbReference>
<feature type="domain" description="PKS/mFAS DH" evidence="12">
    <location>
        <begin position="950"/>
        <end position="1236"/>
    </location>
</feature>
<dbReference type="Proteomes" id="UP001320420">
    <property type="component" value="Unassembled WGS sequence"/>
</dbReference>
<dbReference type="InterPro" id="IPR009081">
    <property type="entry name" value="PP-bd_ACP"/>
</dbReference>
<evidence type="ECO:0000259" key="10">
    <source>
        <dbReference type="PROSITE" id="PS50075"/>
    </source>
</evidence>
<dbReference type="GO" id="GO:0016491">
    <property type="term" value="F:oxidoreductase activity"/>
    <property type="evidence" value="ECO:0007669"/>
    <property type="project" value="UniProtKB-KW"/>
</dbReference>
<dbReference type="Pfam" id="PF02801">
    <property type="entry name" value="Ketoacyl-synt_C"/>
    <property type="match status" value="1"/>
</dbReference>
<keyword evidence="4" id="KW-0677">Repeat</keyword>
<dbReference type="InterPro" id="IPR036736">
    <property type="entry name" value="ACP-like_sf"/>
</dbReference>
<dbReference type="InterPro" id="IPR050091">
    <property type="entry name" value="PKS_NRPS_Biosynth_Enz"/>
</dbReference>
<dbReference type="SMART" id="SM00825">
    <property type="entry name" value="PKS_KS"/>
    <property type="match status" value="1"/>
</dbReference>
<reference evidence="13 14" key="1">
    <citation type="submission" date="2024-02" db="EMBL/GenBank/DDBJ databases">
        <title>De novo assembly and annotation of 12 fungi associated with fruit tree decline syndrome in Ontario, Canada.</title>
        <authorList>
            <person name="Sulman M."/>
            <person name="Ellouze W."/>
            <person name="Ilyukhin E."/>
        </authorList>
    </citation>
    <scope>NUCLEOTIDE SEQUENCE [LARGE SCALE GENOMIC DNA]</scope>
    <source>
        <strain evidence="13 14">M11/M66-122</strain>
    </source>
</reference>
<feature type="domain" description="Carrier" evidence="10">
    <location>
        <begin position="1754"/>
        <end position="1829"/>
    </location>
</feature>
<organism evidence="13 14">
    <name type="scientific">Diatrype stigma</name>
    <dbReference type="NCBI Taxonomy" id="117547"/>
    <lineage>
        <taxon>Eukaryota</taxon>
        <taxon>Fungi</taxon>
        <taxon>Dikarya</taxon>
        <taxon>Ascomycota</taxon>
        <taxon>Pezizomycotina</taxon>
        <taxon>Sordariomycetes</taxon>
        <taxon>Xylariomycetidae</taxon>
        <taxon>Xylariales</taxon>
        <taxon>Diatrypaceae</taxon>
        <taxon>Diatrype</taxon>
    </lineage>
</organism>
<dbReference type="SUPFAM" id="SSF51735">
    <property type="entry name" value="NAD(P)-binding Rossmann-fold domains"/>
    <property type="match status" value="2"/>
</dbReference>
<feature type="region of interest" description="C-terminal hotdog fold" evidence="8">
    <location>
        <begin position="1089"/>
        <end position="1236"/>
    </location>
</feature>
<evidence type="ECO:0000256" key="4">
    <source>
        <dbReference type="ARBA" id="ARBA00022737"/>
    </source>
</evidence>
<evidence type="ECO:0000256" key="8">
    <source>
        <dbReference type="PROSITE-ProRule" id="PRU01363"/>
    </source>
</evidence>
<keyword evidence="6" id="KW-0511">Multifunctional enzyme</keyword>
<evidence type="ECO:0000256" key="7">
    <source>
        <dbReference type="ARBA" id="ARBA00038879"/>
    </source>
</evidence>
<evidence type="ECO:0000256" key="2">
    <source>
        <dbReference type="ARBA" id="ARBA00022553"/>
    </source>
</evidence>
<evidence type="ECO:0000256" key="1">
    <source>
        <dbReference type="ARBA" id="ARBA00022450"/>
    </source>
</evidence>
<dbReference type="InterPro" id="IPR006162">
    <property type="entry name" value="Ppantetheine_attach_site"/>
</dbReference>
<dbReference type="PROSITE" id="PS00606">
    <property type="entry name" value="KS3_1"/>
    <property type="match status" value="1"/>
</dbReference>
<dbReference type="Gene3D" id="3.30.70.250">
    <property type="entry name" value="Malonyl-CoA ACP transacylase, ACP-binding"/>
    <property type="match status" value="1"/>
</dbReference>
<dbReference type="PROSITE" id="PS00012">
    <property type="entry name" value="PHOSPHOPANTETHEINE"/>
    <property type="match status" value="1"/>
</dbReference>
<keyword evidence="3" id="KW-0808">Transferase</keyword>
<dbReference type="PANTHER" id="PTHR43775">
    <property type="entry name" value="FATTY ACID SYNTHASE"/>
    <property type="match status" value="1"/>
</dbReference>
<feature type="region of interest" description="N-terminal hotdog fold" evidence="8">
    <location>
        <begin position="950"/>
        <end position="1073"/>
    </location>
</feature>
<dbReference type="InterPro" id="IPR016039">
    <property type="entry name" value="Thiolase-like"/>
</dbReference>
<dbReference type="Gene3D" id="1.10.1200.10">
    <property type="entry name" value="ACP-like"/>
    <property type="match status" value="1"/>
</dbReference>
<dbReference type="InterPro" id="IPR020806">
    <property type="entry name" value="PKS_PP-bd"/>
</dbReference>
<evidence type="ECO:0000313" key="13">
    <source>
        <dbReference type="EMBL" id="KAK7756969.1"/>
    </source>
</evidence>
<feature type="active site" description="Proton donor; for dehydratase activity" evidence="8">
    <location>
        <position position="1153"/>
    </location>
</feature>
<dbReference type="PROSITE" id="PS52019">
    <property type="entry name" value="PKS_MFAS_DH"/>
    <property type="match status" value="1"/>
</dbReference>
<dbReference type="InterPro" id="IPR014043">
    <property type="entry name" value="Acyl_transferase_dom"/>
</dbReference>
<dbReference type="GO" id="GO:0004315">
    <property type="term" value="F:3-oxoacyl-[acyl-carrier-protein] synthase activity"/>
    <property type="evidence" value="ECO:0007669"/>
    <property type="project" value="InterPro"/>
</dbReference>
<dbReference type="InterPro" id="IPR049552">
    <property type="entry name" value="PKS_DH_N"/>
</dbReference>
<dbReference type="Gene3D" id="3.40.50.720">
    <property type="entry name" value="NAD(P)-binding Rossmann-like Domain"/>
    <property type="match status" value="1"/>
</dbReference>
<dbReference type="Gene3D" id="3.40.47.10">
    <property type="match status" value="1"/>
</dbReference>
<dbReference type="Pfam" id="PF00698">
    <property type="entry name" value="Acyl_transf_1"/>
    <property type="match status" value="1"/>
</dbReference>
<dbReference type="SMART" id="SM00822">
    <property type="entry name" value="PKS_KR"/>
    <property type="match status" value="1"/>
</dbReference>
<dbReference type="InterPro" id="IPR014031">
    <property type="entry name" value="Ketoacyl_synth_C"/>
</dbReference>
<dbReference type="GO" id="GO:0006633">
    <property type="term" value="P:fatty acid biosynthetic process"/>
    <property type="evidence" value="ECO:0007669"/>
    <property type="project" value="InterPro"/>
</dbReference>
<gene>
    <name evidence="13" type="ORF">SLS62_000985</name>
</gene>
<dbReference type="GO" id="GO:0044550">
    <property type="term" value="P:secondary metabolite biosynthetic process"/>
    <property type="evidence" value="ECO:0007669"/>
    <property type="project" value="UniProtKB-ARBA"/>
</dbReference>
<dbReference type="SUPFAM" id="SSF52151">
    <property type="entry name" value="FabD/lysophospholipase-like"/>
    <property type="match status" value="1"/>
</dbReference>
<dbReference type="InterPro" id="IPR016036">
    <property type="entry name" value="Malonyl_transacylase_ACP-bd"/>
</dbReference>
<dbReference type="InterPro" id="IPR036291">
    <property type="entry name" value="NAD(P)-bd_dom_sf"/>
</dbReference>
<dbReference type="Pfam" id="PF00550">
    <property type="entry name" value="PP-binding"/>
    <property type="match status" value="1"/>
</dbReference>
<keyword evidence="5" id="KW-0560">Oxidoreductase</keyword>
<dbReference type="InterPro" id="IPR016035">
    <property type="entry name" value="Acyl_Trfase/lysoPLipase"/>
</dbReference>
<dbReference type="CDD" id="cd08955">
    <property type="entry name" value="KR_2_FAS_SDR_x"/>
    <property type="match status" value="1"/>
</dbReference>
<evidence type="ECO:0000259" key="11">
    <source>
        <dbReference type="PROSITE" id="PS52004"/>
    </source>
</evidence>
<feature type="active site" description="Proton acceptor; for dehydratase activity" evidence="8">
    <location>
        <position position="982"/>
    </location>
</feature>
<keyword evidence="1" id="KW-0596">Phosphopantetheine</keyword>
<dbReference type="InterPro" id="IPR020841">
    <property type="entry name" value="PKS_Beta-ketoAc_synthase_dom"/>
</dbReference>
<evidence type="ECO:0000256" key="5">
    <source>
        <dbReference type="ARBA" id="ARBA00023002"/>
    </source>
</evidence>
<accession>A0AAN9UWT1</accession>
<sequence length="1832" mass="196433">MIDEIKTSPPSPDGKLSRDSAPASVGTPETELSEYGELSNTNDVAVIGLACRAAGGNHSPEELWASILAKHDASSEIPSWRWEPYLQRDSRNAKVLKNTTKRGYFLNAIENFDAAFFGISPKEAEQMDPQQRLSLEVAWEALEDAGIDPKSLSGSDTAVYMGVNSDDYSKLLLEDLPNVDAWMGIGTAYCGVPNRISYHLNLMGPSTAVDAACASSLVAIHHGHTSIILGESKIAIAGGVNALTGPGLTRVLDKAGAVSPEGRCLSFDDSAHGYGRGEGAAVVILKKLSDAIRDGDNIQAVLKGSAVAQDGKTNGIMAPNAKAQELVARQALEQAKVHASTIEFVEAHATSTPLGDPTEVSALSAVYGYGASGRSRPVAIGSIKPNIGHLEAGAGAMGFIKAVLAMNKATFPPQANLQRLNTKVDWEKSGTRVIQESSVWPEPGQHPRRAAISSYGYGGTVSHAIIEQSSFRNNPTSDVVDHAGYVLLVLSAPQEKRVLSQADALATWIASPAAQNEELTAIASTLALRRARHDYRAAFVVRSHEEAAAALRAFVAGNQNKEQQNAFSSGVTLGPNVSKNVVWVFSGHGAQWKEMGQELIDSNPIFYQAIQSLDDLVQAESGFSAIEALRNGDFVDESDKVQVMTYIIQVGIISVLKSKGLRPSAVIGHSVGEIAATVAAGSLTAEEGALIVTRRAKLYGEVKGQGCMFLVSLSYEQVKGELGEGGDVVAAIDSSPSSCVVSGNIDAVEAYVAELKSRGVKATRVASDIAFHSRKMLNPLSARLKAALGNDAIRPRPASVPLYSTSDVDPRFPGLREADYWVRNMVNPVRLTSAVRSAMHDGHRLFLEVSSHPIVSHSINEIIMDSDAAGDEEYAVLPTLRRNKSAESCLTKAIGSLYVKGAQIDFSKQLGRRWSPLVPGTKWVHKPFWRKVESGAPSNGTSLTHDVDKHTLLGLRSPIGGTNMVLYTTKLDNNTKPFPGSHPLHGTEIVPAAVLVNTFHQATGATTLSNITLRVPVAVSAPRDIQVVVDDDKVKILSRLQKQQDGGNDIKSEDDQAWATHTTGRWSHITEKTSHALQIDIEAIKSRIKDKLPPKFSMDYLDKVGVSAMGFPWAVTEHYGNLKEMLARVDVAPDLPAGATLPWDASSWSPILDAATSVGSTIFFDNPKLRMPAQIEKVHFFVEHGTPPPKTGYLYVEEASKNKNPAVHVSVCDDEGRVVAKFQSMRFSEIEGTPGVGGSVESLVHKLAWVPAPFAKSAAPWESAVLVADDEATLVRYRTQLKLKMRIQDGKIVEFLTSDEAARIVRAVGPNTAIVYCPGRVESLADLPAKAELFLSELLTLTKHVIMNLSPSTSNAKVFAITLAAGRGSTPTALAQAPLHGLARIIASEHPDQWGGLIDLEDEDAPLPSMVLKYVREQDVIRIDDDLPRVARLQSLPRDALYSGEQAALRTLLPKPEGTYIITGGLGALGLKVARWLVEKGARRLVLLSRRALPPRKEWAAARGRDDDLSASTKAAVGEIMELEQAGATVYPVGLDIAAANAQTRLREALDRLALPPVLGVVHAAGVLEDQLVLDTTADSFARVLAPKVSGALALHALFPPGTLDWMVLFSSCGQLFGFPGQSSYASGNAFLDALAAHRRQLGDNSVAFQWTSWRGLGMAASTDFISAELESKGITDVTAEEAFRAWEHAGRFDVDHAVVLRSLLFDEKELLPTPLLEDIAVRRIGSTKPEGGEPSVSEGASGDRPSGGPELKAWLDNAIKEVISGVLMLGGASEVDGRAAIADLGVDSVMTVTLRRNLQSALKVKVPPTLTWSHPTVNHLVDWFTDKLTSS</sequence>
<evidence type="ECO:0000313" key="14">
    <source>
        <dbReference type="Proteomes" id="UP001320420"/>
    </source>
</evidence>
<dbReference type="Pfam" id="PF08659">
    <property type="entry name" value="KR"/>
    <property type="match status" value="1"/>
</dbReference>
<dbReference type="PROSITE" id="PS50075">
    <property type="entry name" value="CARRIER"/>
    <property type="match status" value="1"/>
</dbReference>
<dbReference type="InterPro" id="IPR049900">
    <property type="entry name" value="PKS_mFAS_DH"/>
</dbReference>
<dbReference type="SMART" id="SM01294">
    <property type="entry name" value="PKS_PP_betabranch"/>
    <property type="match status" value="1"/>
</dbReference>
<feature type="region of interest" description="Disordered" evidence="9">
    <location>
        <begin position="1"/>
        <end position="37"/>
    </location>
</feature>
<evidence type="ECO:0000256" key="3">
    <source>
        <dbReference type="ARBA" id="ARBA00022679"/>
    </source>
</evidence>
<dbReference type="SUPFAM" id="SSF53901">
    <property type="entry name" value="Thiolase-like"/>
    <property type="match status" value="1"/>
</dbReference>
<evidence type="ECO:0000256" key="9">
    <source>
        <dbReference type="SAM" id="MobiDB-lite"/>
    </source>
</evidence>
<dbReference type="SUPFAM" id="SSF55048">
    <property type="entry name" value="Probable ACP-binding domain of malonyl-CoA ACP transacylase"/>
    <property type="match status" value="1"/>
</dbReference>
<dbReference type="SMART" id="SM00827">
    <property type="entry name" value="PKS_AT"/>
    <property type="match status" value="1"/>
</dbReference>
<dbReference type="InterPro" id="IPR014030">
    <property type="entry name" value="Ketoacyl_synth_N"/>
</dbReference>
<name>A0AAN9UWT1_9PEZI</name>
<evidence type="ECO:0000256" key="6">
    <source>
        <dbReference type="ARBA" id="ARBA00023268"/>
    </source>
</evidence>
<feature type="domain" description="Ketosynthase family 3 (KS3)" evidence="11">
    <location>
        <begin position="41"/>
        <end position="468"/>
    </location>
</feature>
<dbReference type="SUPFAM" id="SSF47336">
    <property type="entry name" value="ACP-like"/>
    <property type="match status" value="1"/>
</dbReference>
<dbReference type="Gene3D" id="3.40.366.10">
    <property type="entry name" value="Malonyl-Coenzyme A Acyl Carrier Protein, domain 2"/>
    <property type="match status" value="1"/>
</dbReference>